<accession>A0A803P537</accession>
<evidence type="ECO:0000313" key="2">
    <source>
        <dbReference type="Proteomes" id="UP000596661"/>
    </source>
</evidence>
<reference evidence="1" key="2">
    <citation type="submission" date="2021-03" db="UniProtKB">
        <authorList>
            <consortium name="EnsemblPlants"/>
        </authorList>
    </citation>
    <scope>IDENTIFICATION</scope>
</reference>
<dbReference type="EnsemblPlants" id="evm.model.03.1390">
    <property type="protein sequence ID" value="cds.evm.model.03.1390"/>
    <property type="gene ID" value="evm.TU.03.1390"/>
</dbReference>
<evidence type="ECO:0000313" key="1">
    <source>
        <dbReference type="EnsemblPlants" id="cds.evm.model.03.1390"/>
    </source>
</evidence>
<sequence>METKGAEAAIIRGWLYLKVFACDFYLIQIEAPRQLSAMCWLVKPSEGVSQTKESLEMRSCGMNALKKSARLTRPSACIEMVLEFVCRLEGRASEISNHVYLGRPGGCYSLHDGKKAASLELSTSWEP</sequence>
<dbReference type="Proteomes" id="UP000596661">
    <property type="component" value="Chromosome 3"/>
</dbReference>
<dbReference type="AlphaFoldDB" id="A0A803P537"/>
<name>A0A803P537_CANSA</name>
<keyword evidence="2" id="KW-1185">Reference proteome</keyword>
<dbReference type="Gramene" id="evm.model.03.1390">
    <property type="protein sequence ID" value="cds.evm.model.03.1390"/>
    <property type="gene ID" value="evm.TU.03.1390"/>
</dbReference>
<reference evidence="1" key="1">
    <citation type="submission" date="2018-11" db="EMBL/GenBank/DDBJ databases">
        <authorList>
            <person name="Grassa J C."/>
        </authorList>
    </citation>
    <scope>NUCLEOTIDE SEQUENCE [LARGE SCALE GENOMIC DNA]</scope>
</reference>
<proteinExistence type="predicted"/>
<organism evidence="1 2">
    <name type="scientific">Cannabis sativa</name>
    <name type="common">Hemp</name>
    <name type="synonym">Marijuana</name>
    <dbReference type="NCBI Taxonomy" id="3483"/>
    <lineage>
        <taxon>Eukaryota</taxon>
        <taxon>Viridiplantae</taxon>
        <taxon>Streptophyta</taxon>
        <taxon>Embryophyta</taxon>
        <taxon>Tracheophyta</taxon>
        <taxon>Spermatophyta</taxon>
        <taxon>Magnoliopsida</taxon>
        <taxon>eudicotyledons</taxon>
        <taxon>Gunneridae</taxon>
        <taxon>Pentapetalae</taxon>
        <taxon>rosids</taxon>
        <taxon>fabids</taxon>
        <taxon>Rosales</taxon>
        <taxon>Cannabaceae</taxon>
        <taxon>Cannabis</taxon>
    </lineage>
</organism>
<protein>
    <submittedName>
        <fullName evidence="1">Uncharacterized protein</fullName>
    </submittedName>
</protein>
<dbReference type="EMBL" id="UZAU01000300">
    <property type="status" value="NOT_ANNOTATED_CDS"/>
    <property type="molecule type" value="Genomic_DNA"/>
</dbReference>